<comment type="caution">
    <text evidence="3">The sequence shown here is derived from an EMBL/GenBank/DDBJ whole genome shotgun (WGS) entry which is preliminary data.</text>
</comment>
<dbReference type="Gene3D" id="1.10.260.40">
    <property type="entry name" value="lambda repressor-like DNA-binding domains"/>
    <property type="match status" value="2"/>
</dbReference>
<accession>A0A2W0CXE8</accession>
<dbReference type="AlphaFoldDB" id="A0A2W0CXE8"/>
<dbReference type="SUPFAM" id="SSF47413">
    <property type="entry name" value="lambda repressor-like DNA-binding domains"/>
    <property type="match status" value="2"/>
</dbReference>
<feature type="domain" description="HTH cro/C1-type" evidence="2">
    <location>
        <begin position="178"/>
        <end position="208"/>
    </location>
</feature>
<dbReference type="OrthoDB" id="2080915at2"/>
<dbReference type="InterPro" id="IPR001387">
    <property type="entry name" value="Cro/C1-type_HTH"/>
</dbReference>
<dbReference type="GO" id="GO:0003677">
    <property type="term" value="F:DNA binding"/>
    <property type="evidence" value="ECO:0007669"/>
    <property type="project" value="UniProtKB-KW"/>
</dbReference>
<dbReference type="PROSITE" id="PS50943">
    <property type="entry name" value="HTH_CROC1"/>
    <property type="match status" value="2"/>
</dbReference>
<name>A0A2W0CXE8_9BACL</name>
<proteinExistence type="predicted"/>
<dbReference type="RefSeq" id="WP_110820968.1">
    <property type="nucleotide sequence ID" value="NZ_PRLG01000020.1"/>
</dbReference>
<dbReference type="SMART" id="SM00530">
    <property type="entry name" value="HTH_XRE"/>
    <property type="match status" value="2"/>
</dbReference>
<dbReference type="Pfam" id="PF13560">
    <property type="entry name" value="HTH_31"/>
    <property type="match status" value="1"/>
</dbReference>
<sequence>MQTFSLNNQFGEFLKELRSNKGWSLRKASEESGVSHTYIGMLEKGINTNVSPEQLRKLADAYDQPYNLLMVRAGYKELKPETNVMELMDALQKSINAVKPLETGMDSEEYFDSLEQISIQEPINEWRISNKTPNETIGQRIKYVREKIGYTINDLSEVLTGRFKCTDYEIHKKYPPHYIQSVENGTEDPTSSFLIAFEEYLDVPIVWLLKGDRETSSGLEPVSAYTKEEENKQKMIVTEFNKTAEEAALKLVKEYLDGIAKEVAEKINATNVKTSQDSIEEK</sequence>
<evidence type="ECO:0000256" key="1">
    <source>
        <dbReference type="ARBA" id="ARBA00023125"/>
    </source>
</evidence>
<dbReference type="Proteomes" id="UP000247459">
    <property type="component" value="Unassembled WGS sequence"/>
</dbReference>
<evidence type="ECO:0000313" key="4">
    <source>
        <dbReference type="Proteomes" id="UP000247459"/>
    </source>
</evidence>
<evidence type="ECO:0000313" key="3">
    <source>
        <dbReference type="EMBL" id="PYY28321.1"/>
    </source>
</evidence>
<gene>
    <name evidence="3" type="ORF">PIL02S_03472</name>
</gene>
<feature type="domain" description="HTH cro/C1-type" evidence="2">
    <location>
        <begin position="14"/>
        <end position="69"/>
    </location>
</feature>
<dbReference type="EMBL" id="PRLG01000020">
    <property type="protein sequence ID" value="PYY28321.1"/>
    <property type="molecule type" value="Genomic_DNA"/>
</dbReference>
<dbReference type="InterPro" id="IPR050807">
    <property type="entry name" value="TransReg_Diox_bact_type"/>
</dbReference>
<dbReference type="PANTHER" id="PTHR46797:SF1">
    <property type="entry name" value="METHYLPHOSPHONATE SYNTHASE"/>
    <property type="match status" value="1"/>
</dbReference>
<reference evidence="3 4" key="1">
    <citation type="submission" date="2018-01" db="EMBL/GenBank/DDBJ databases">
        <title>Genome sequence of the PGP bacterium Paenibacillus illinoisensis E3.</title>
        <authorList>
            <person name="Rolli E."/>
            <person name="Marasco R."/>
            <person name="Bessem C."/>
            <person name="Michoud G."/>
            <person name="Gaiarsa S."/>
            <person name="Borin S."/>
            <person name="Daffonchio D."/>
        </authorList>
    </citation>
    <scope>NUCLEOTIDE SEQUENCE [LARGE SCALE GENOMIC DNA]</scope>
    <source>
        <strain evidence="3 4">E3</strain>
    </source>
</reference>
<dbReference type="GO" id="GO:0005829">
    <property type="term" value="C:cytosol"/>
    <property type="evidence" value="ECO:0007669"/>
    <property type="project" value="TreeGrafter"/>
</dbReference>
<dbReference type="GO" id="GO:0003700">
    <property type="term" value="F:DNA-binding transcription factor activity"/>
    <property type="evidence" value="ECO:0007669"/>
    <property type="project" value="TreeGrafter"/>
</dbReference>
<protein>
    <submittedName>
        <fullName evidence="3">Immunity repressor protein</fullName>
    </submittedName>
</protein>
<evidence type="ECO:0000259" key="2">
    <source>
        <dbReference type="PROSITE" id="PS50943"/>
    </source>
</evidence>
<keyword evidence="1" id="KW-0238">DNA-binding</keyword>
<dbReference type="InterPro" id="IPR010982">
    <property type="entry name" value="Lambda_DNA-bd_dom_sf"/>
</dbReference>
<dbReference type="PANTHER" id="PTHR46797">
    <property type="entry name" value="HTH-TYPE TRANSCRIPTIONAL REGULATOR"/>
    <property type="match status" value="1"/>
</dbReference>
<dbReference type="CDD" id="cd00093">
    <property type="entry name" value="HTH_XRE"/>
    <property type="match status" value="2"/>
</dbReference>
<organism evidence="3 4">
    <name type="scientific">Paenibacillus illinoisensis</name>
    <dbReference type="NCBI Taxonomy" id="59845"/>
    <lineage>
        <taxon>Bacteria</taxon>
        <taxon>Bacillati</taxon>
        <taxon>Bacillota</taxon>
        <taxon>Bacilli</taxon>
        <taxon>Bacillales</taxon>
        <taxon>Paenibacillaceae</taxon>
        <taxon>Paenibacillus</taxon>
    </lineage>
</organism>